<dbReference type="InParanoid" id="A0A0D2BCM2"/>
<dbReference type="VEuPathDB" id="FungiDB:PV09_00072"/>
<dbReference type="RefSeq" id="XP_016219003.1">
    <property type="nucleotide sequence ID" value="XM_016352746.1"/>
</dbReference>
<keyword evidence="2" id="KW-1185">Reference proteome</keyword>
<dbReference type="HOGENOM" id="CLU_1134297_0_0_1"/>
<dbReference type="PANTHER" id="PTHR42085:SF2">
    <property type="entry name" value="F-BOX DOMAIN-CONTAINING PROTEIN"/>
    <property type="match status" value="1"/>
</dbReference>
<dbReference type="PANTHER" id="PTHR42085">
    <property type="entry name" value="F-BOX DOMAIN-CONTAINING PROTEIN"/>
    <property type="match status" value="1"/>
</dbReference>
<dbReference type="EMBL" id="KN847529">
    <property type="protein sequence ID" value="KIW09134.1"/>
    <property type="molecule type" value="Genomic_DNA"/>
</dbReference>
<organism evidence="1 2">
    <name type="scientific">Verruconis gallopava</name>
    <dbReference type="NCBI Taxonomy" id="253628"/>
    <lineage>
        <taxon>Eukaryota</taxon>
        <taxon>Fungi</taxon>
        <taxon>Dikarya</taxon>
        <taxon>Ascomycota</taxon>
        <taxon>Pezizomycotina</taxon>
        <taxon>Dothideomycetes</taxon>
        <taxon>Pleosporomycetidae</taxon>
        <taxon>Venturiales</taxon>
        <taxon>Sympoventuriaceae</taxon>
        <taxon>Verruconis</taxon>
    </lineage>
</organism>
<gene>
    <name evidence="1" type="ORF">PV09_00072</name>
</gene>
<dbReference type="Proteomes" id="UP000053259">
    <property type="component" value="Unassembled WGS sequence"/>
</dbReference>
<protein>
    <recommendedName>
        <fullName evidence="3">F-box domain-containing protein</fullName>
    </recommendedName>
</protein>
<evidence type="ECO:0000313" key="2">
    <source>
        <dbReference type="Proteomes" id="UP000053259"/>
    </source>
</evidence>
<evidence type="ECO:0000313" key="1">
    <source>
        <dbReference type="EMBL" id="KIW09134.1"/>
    </source>
</evidence>
<name>A0A0D2BCM2_9PEZI</name>
<evidence type="ECO:0008006" key="3">
    <source>
        <dbReference type="Google" id="ProtNLM"/>
    </source>
</evidence>
<dbReference type="GeneID" id="27308045"/>
<proteinExistence type="predicted"/>
<dbReference type="OrthoDB" id="3646851at2759"/>
<accession>A0A0D2BCM2</accession>
<sequence>MVRRFLSLPAELRHKVYCNLLKDKDQLYVKANRVHIWPNHEHPHLSAQFLRTCKTIHSEALAVLYGSVIFSAELAADLTRFFVSIGANGRRHIKRLCIGPQPLPEKLSSFELPSLGVQRLAPDAVWSDLESLEEVTVAYTLWRTSPPALQTAINFVQRMAKSTPRLGHFFYDYMALARRPEVKWYMVLKLRQESWYPQIGYALLEEIVIWVSVNILDSETDGEIRRVWFLKGRHEDAIVPFSRHLTRKCDVEWHELEPIQL</sequence>
<dbReference type="AlphaFoldDB" id="A0A0D2BCM2"/>
<reference evidence="1 2" key="1">
    <citation type="submission" date="2015-01" db="EMBL/GenBank/DDBJ databases">
        <title>The Genome Sequence of Ochroconis gallopava CBS43764.</title>
        <authorList>
            <consortium name="The Broad Institute Genomics Platform"/>
            <person name="Cuomo C."/>
            <person name="de Hoog S."/>
            <person name="Gorbushina A."/>
            <person name="Stielow B."/>
            <person name="Teixiera M."/>
            <person name="Abouelleil A."/>
            <person name="Chapman S.B."/>
            <person name="Priest M."/>
            <person name="Young S.K."/>
            <person name="Wortman J."/>
            <person name="Nusbaum C."/>
            <person name="Birren B."/>
        </authorList>
    </citation>
    <scope>NUCLEOTIDE SEQUENCE [LARGE SCALE GENOMIC DNA]</scope>
    <source>
        <strain evidence="1 2">CBS 43764</strain>
    </source>
</reference>
<dbReference type="InterPro" id="IPR038883">
    <property type="entry name" value="AN11006-like"/>
</dbReference>